<evidence type="ECO:0000313" key="6">
    <source>
        <dbReference type="Proteomes" id="UP000248857"/>
    </source>
</evidence>
<dbReference type="InterPro" id="IPR050469">
    <property type="entry name" value="Diguanylate_Cyclase"/>
</dbReference>
<dbReference type="PANTHER" id="PTHR45138:SF9">
    <property type="entry name" value="DIGUANYLATE CYCLASE DGCM-RELATED"/>
    <property type="match status" value="1"/>
</dbReference>
<evidence type="ECO:0000256" key="1">
    <source>
        <dbReference type="PROSITE-ProRule" id="PRU00169"/>
    </source>
</evidence>
<dbReference type="PROSITE" id="PS50110">
    <property type="entry name" value="RESPONSE_REGULATORY"/>
    <property type="match status" value="1"/>
</dbReference>
<dbReference type="FunFam" id="3.30.70.270:FF:000001">
    <property type="entry name" value="Diguanylate cyclase domain protein"/>
    <property type="match status" value="1"/>
</dbReference>
<evidence type="ECO:0000259" key="4">
    <source>
        <dbReference type="PROSITE" id="PS50887"/>
    </source>
</evidence>
<dbReference type="SMART" id="SM00448">
    <property type="entry name" value="REC"/>
    <property type="match status" value="1"/>
</dbReference>
<evidence type="ECO:0000256" key="2">
    <source>
        <dbReference type="SAM" id="Coils"/>
    </source>
</evidence>
<sequence>MQLPYVQLLIIEDDALDVEIVREWLAEIPSFLVTLEHCETLAAGLERLKDSHAPIHLALLDLNLPDAQGLSGLLKLHQAFPKLPIIIFSGNTDERLALEAVQKGAQDYLIKGQFDGKLLQHSVRYAIERQKLYLELEDKTRQLQLLSQQLETNNQKLEQLATIDSLTQINNRRQLDQLYQAEWKRLCREQRPLSLLMCDVDYFKAYNDAYGHPAGDLCLQQVAQVLLKSAKRPADCVARYGGEEFMVILPNTDVAGAVHVAGLIQSGLHQIHLHHAHSSASDRVTLSIGVASQVPMSGVDPAVLIAAADQALYAAKNQGRDCIQAYPDNPSHPSS</sequence>
<reference evidence="5 6" key="1">
    <citation type="journal article" date="2018" name="Sci. Rep.">
        <title>A novel species of the marine cyanobacterium Acaryochloris with a unique pigment content and lifestyle.</title>
        <authorList>
            <person name="Partensky F."/>
            <person name="Six C."/>
            <person name="Ratin M."/>
            <person name="Garczarek L."/>
            <person name="Vaulot D."/>
            <person name="Probert I."/>
            <person name="Calteau A."/>
            <person name="Gourvil P."/>
            <person name="Marie D."/>
            <person name="Grebert T."/>
            <person name="Bouchier C."/>
            <person name="Le Panse S."/>
            <person name="Gachenot M."/>
            <person name="Rodriguez F."/>
            <person name="Garrido J.L."/>
        </authorList>
    </citation>
    <scope>NUCLEOTIDE SEQUENCE [LARGE SCALE GENOMIC DNA]</scope>
    <source>
        <strain evidence="5 6">RCC1774</strain>
    </source>
</reference>
<keyword evidence="6" id="KW-1185">Reference proteome</keyword>
<dbReference type="NCBIfam" id="TIGR00254">
    <property type="entry name" value="GGDEF"/>
    <property type="match status" value="1"/>
</dbReference>
<dbReference type="InterPro" id="IPR011006">
    <property type="entry name" value="CheY-like_superfamily"/>
</dbReference>
<dbReference type="GO" id="GO:0052621">
    <property type="term" value="F:diguanylate cyclase activity"/>
    <property type="evidence" value="ECO:0007669"/>
    <property type="project" value="TreeGrafter"/>
</dbReference>
<feature type="modified residue" description="4-aspartylphosphate" evidence="1">
    <location>
        <position position="61"/>
    </location>
</feature>
<dbReference type="GO" id="GO:1902201">
    <property type="term" value="P:negative regulation of bacterial-type flagellum-dependent cell motility"/>
    <property type="evidence" value="ECO:0007669"/>
    <property type="project" value="TreeGrafter"/>
</dbReference>
<dbReference type="CDD" id="cd01949">
    <property type="entry name" value="GGDEF"/>
    <property type="match status" value="1"/>
</dbReference>
<feature type="domain" description="Response regulatory" evidence="3">
    <location>
        <begin position="7"/>
        <end position="126"/>
    </location>
</feature>
<dbReference type="GO" id="GO:0043709">
    <property type="term" value="P:cell adhesion involved in single-species biofilm formation"/>
    <property type="evidence" value="ECO:0007669"/>
    <property type="project" value="TreeGrafter"/>
</dbReference>
<dbReference type="RefSeq" id="WP_110987424.1">
    <property type="nucleotide sequence ID" value="NZ_CAWNWM010000012.1"/>
</dbReference>
<comment type="caution">
    <text evidence="5">The sequence shown here is derived from an EMBL/GenBank/DDBJ whole genome shotgun (WGS) entry which is preliminary data.</text>
</comment>
<gene>
    <name evidence="5" type="primary">cph2_14</name>
    <name evidence="5" type="ORF">C1752_04020</name>
</gene>
<dbReference type="InterPro" id="IPR043128">
    <property type="entry name" value="Rev_trsase/Diguanyl_cyclase"/>
</dbReference>
<dbReference type="InterPro" id="IPR029787">
    <property type="entry name" value="Nucleotide_cyclase"/>
</dbReference>
<protein>
    <submittedName>
        <fullName evidence="5">Phytochrome-like protein cph2</fullName>
    </submittedName>
</protein>
<name>A0A2W1JKS1_9CYAN</name>
<dbReference type="AlphaFoldDB" id="A0A2W1JKS1"/>
<dbReference type="Pfam" id="PF00072">
    <property type="entry name" value="Response_reg"/>
    <property type="match status" value="1"/>
</dbReference>
<dbReference type="Gene3D" id="3.40.50.2300">
    <property type="match status" value="1"/>
</dbReference>
<dbReference type="SUPFAM" id="SSF52172">
    <property type="entry name" value="CheY-like"/>
    <property type="match status" value="1"/>
</dbReference>
<dbReference type="CDD" id="cd00156">
    <property type="entry name" value="REC"/>
    <property type="match status" value="1"/>
</dbReference>
<dbReference type="EMBL" id="PQWO01000012">
    <property type="protein sequence ID" value="PZD72055.1"/>
    <property type="molecule type" value="Genomic_DNA"/>
</dbReference>
<dbReference type="Gene3D" id="3.30.70.270">
    <property type="match status" value="1"/>
</dbReference>
<evidence type="ECO:0000313" key="5">
    <source>
        <dbReference type="EMBL" id="PZD72055.1"/>
    </source>
</evidence>
<evidence type="ECO:0000259" key="3">
    <source>
        <dbReference type="PROSITE" id="PS50110"/>
    </source>
</evidence>
<dbReference type="InterPro" id="IPR000160">
    <property type="entry name" value="GGDEF_dom"/>
</dbReference>
<dbReference type="OrthoDB" id="453368at2"/>
<dbReference type="SMART" id="SM00267">
    <property type="entry name" value="GGDEF"/>
    <property type="match status" value="1"/>
</dbReference>
<feature type="domain" description="GGDEF" evidence="4">
    <location>
        <begin position="191"/>
        <end position="328"/>
    </location>
</feature>
<dbReference type="Proteomes" id="UP000248857">
    <property type="component" value="Unassembled WGS sequence"/>
</dbReference>
<dbReference type="GO" id="GO:0005886">
    <property type="term" value="C:plasma membrane"/>
    <property type="evidence" value="ECO:0007669"/>
    <property type="project" value="TreeGrafter"/>
</dbReference>
<keyword evidence="1" id="KW-0597">Phosphoprotein</keyword>
<accession>A0A2W1JKS1</accession>
<organism evidence="5 6">
    <name type="scientific">Acaryochloris thomasi RCC1774</name>
    <dbReference type="NCBI Taxonomy" id="1764569"/>
    <lineage>
        <taxon>Bacteria</taxon>
        <taxon>Bacillati</taxon>
        <taxon>Cyanobacteriota</taxon>
        <taxon>Cyanophyceae</taxon>
        <taxon>Acaryochloridales</taxon>
        <taxon>Acaryochloridaceae</taxon>
        <taxon>Acaryochloris</taxon>
        <taxon>Acaryochloris thomasi</taxon>
    </lineage>
</organism>
<dbReference type="SUPFAM" id="SSF55073">
    <property type="entry name" value="Nucleotide cyclase"/>
    <property type="match status" value="1"/>
</dbReference>
<keyword evidence="2" id="KW-0175">Coiled coil</keyword>
<feature type="coiled-coil region" evidence="2">
    <location>
        <begin position="129"/>
        <end position="163"/>
    </location>
</feature>
<proteinExistence type="predicted"/>
<dbReference type="Pfam" id="PF00990">
    <property type="entry name" value="GGDEF"/>
    <property type="match status" value="1"/>
</dbReference>
<dbReference type="GO" id="GO:0000160">
    <property type="term" value="P:phosphorelay signal transduction system"/>
    <property type="evidence" value="ECO:0007669"/>
    <property type="project" value="InterPro"/>
</dbReference>
<dbReference type="PANTHER" id="PTHR45138">
    <property type="entry name" value="REGULATORY COMPONENTS OF SENSORY TRANSDUCTION SYSTEM"/>
    <property type="match status" value="1"/>
</dbReference>
<dbReference type="InterPro" id="IPR001789">
    <property type="entry name" value="Sig_transdc_resp-reg_receiver"/>
</dbReference>
<dbReference type="PROSITE" id="PS50887">
    <property type="entry name" value="GGDEF"/>
    <property type="match status" value="1"/>
</dbReference>